<dbReference type="AlphaFoldDB" id="A0A8X6TM72"/>
<reference evidence="2" key="1">
    <citation type="submission" date="2020-08" db="EMBL/GenBank/DDBJ databases">
        <title>Multicomponent nature underlies the extraordinary mechanical properties of spider dragline silk.</title>
        <authorList>
            <person name="Kono N."/>
            <person name="Nakamura H."/>
            <person name="Mori M."/>
            <person name="Yoshida Y."/>
            <person name="Ohtoshi R."/>
            <person name="Malay A.D."/>
            <person name="Moran D.A.P."/>
            <person name="Tomita M."/>
            <person name="Numata K."/>
            <person name="Arakawa K."/>
        </authorList>
    </citation>
    <scope>NUCLEOTIDE SEQUENCE</scope>
</reference>
<evidence type="ECO:0000256" key="1">
    <source>
        <dbReference type="SAM" id="MobiDB-lite"/>
    </source>
</evidence>
<proteinExistence type="predicted"/>
<dbReference type="EMBL" id="BMAW01060285">
    <property type="protein sequence ID" value="GFT25462.1"/>
    <property type="molecule type" value="Genomic_DNA"/>
</dbReference>
<comment type="caution">
    <text evidence="2">The sequence shown here is derived from an EMBL/GenBank/DDBJ whole genome shotgun (WGS) entry which is preliminary data.</text>
</comment>
<feature type="compositionally biased region" description="Polar residues" evidence="1">
    <location>
        <begin position="31"/>
        <end position="53"/>
    </location>
</feature>
<evidence type="ECO:0000313" key="3">
    <source>
        <dbReference type="Proteomes" id="UP000887013"/>
    </source>
</evidence>
<keyword evidence="3" id="KW-1185">Reference proteome</keyword>
<name>A0A8X6TM72_NEPPI</name>
<sequence>REAVKRLSRPVSHALSKNKHSQAPPNKLMPTYTQSLAANRSIASTHQSTNPRSRSPLHLPA</sequence>
<feature type="non-terminal residue" evidence="2">
    <location>
        <position position="1"/>
    </location>
</feature>
<feature type="region of interest" description="Disordered" evidence="1">
    <location>
        <begin position="1"/>
        <end position="61"/>
    </location>
</feature>
<dbReference type="Proteomes" id="UP000887013">
    <property type="component" value="Unassembled WGS sequence"/>
</dbReference>
<accession>A0A8X6TM72</accession>
<protein>
    <submittedName>
        <fullName evidence="2">Uncharacterized protein</fullName>
    </submittedName>
</protein>
<organism evidence="2 3">
    <name type="scientific">Nephila pilipes</name>
    <name type="common">Giant wood spider</name>
    <name type="synonym">Nephila maculata</name>
    <dbReference type="NCBI Taxonomy" id="299642"/>
    <lineage>
        <taxon>Eukaryota</taxon>
        <taxon>Metazoa</taxon>
        <taxon>Ecdysozoa</taxon>
        <taxon>Arthropoda</taxon>
        <taxon>Chelicerata</taxon>
        <taxon>Arachnida</taxon>
        <taxon>Araneae</taxon>
        <taxon>Araneomorphae</taxon>
        <taxon>Entelegynae</taxon>
        <taxon>Araneoidea</taxon>
        <taxon>Nephilidae</taxon>
        <taxon>Nephila</taxon>
    </lineage>
</organism>
<gene>
    <name evidence="2" type="ORF">NPIL_700161</name>
</gene>
<evidence type="ECO:0000313" key="2">
    <source>
        <dbReference type="EMBL" id="GFT25462.1"/>
    </source>
</evidence>